<proteinExistence type="predicted"/>
<evidence type="ECO:0000256" key="1">
    <source>
        <dbReference type="SAM" id="MobiDB-lite"/>
    </source>
</evidence>
<sequence>MAPLVPALAQSESKARFFARLGLNPADSVHKRVYALMKMEAAEARRRLMQSQISSTAQIHEITWQREVMRIYELARIETKAVYQFGHDTTDREIPDNWIIRWYAKKKLLWHVFRYRDYRNKGRPPTLTPTTSVSSDDEDATSRSPASVTVDPDDVPDPDADAGPASGSSAPATNASSASQYWDPVREQWRK</sequence>
<protein>
    <submittedName>
        <fullName evidence="2">Uncharacterized protein</fullName>
    </submittedName>
</protein>
<feature type="compositionally biased region" description="Acidic residues" evidence="1">
    <location>
        <begin position="151"/>
        <end position="160"/>
    </location>
</feature>
<feature type="compositionally biased region" description="Low complexity" evidence="1">
    <location>
        <begin position="124"/>
        <end position="134"/>
    </location>
</feature>
<dbReference type="RefSeq" id="XP_047766077.1">
    <property type="nucleotide sequence ID" value="XM_047908483.1"/>
</dbReference>
<evidence type="ECO:0000313" key="3">
    <source>
        <dbReference type="Proteomes" id="UP000756132"/>
    </source>
</evidence>
<reference evidence="2" key="1">
    <citation type="submission" date="2021-12" db="EMBL/GenBank/DDBJ databases">
        <authorList>
            <person name="Zaccaron A."/>
            <person name="Stergiopoulos I."/>
        </authorList>
    </citation>
    <scope>NUCLEOTIDE SEQUENCE</scope>
    <source>
        <strain evidence="2">Race5_Kim</strain>
    </source>
</reference>
<dbReference type="GeneID" id="71989213"/>
<dbReference type="OrthoDB" id="4502478at2759"/>
<accession>A0A9Q8PFU2</accession>
<keyword evidence="3" id="KW-1185">Reference proteome</keyword>
<feature type="compositionally biased region" description="Low complexity" evidence="1">
    <location>
        <begin position="161"/>
        <end position="179"/>
    </location>
</feature>
<reference evidence="2" key="2">
    <citation type="journal article" date="2022" name="Microb. Genom.">
        <title>A chromosome-scale genome assembly of the tomato pathogen Cladosporium fulvum reveals a compartmentalized genome architecture and the presence of a dispensable chromosome.</title>
        <authorList>
            <person name="Zaccaron A.Z."/>
            <person name="Chen L.H."/>
            <person name="Samaras A."/>
            <person name="Stergiopoulos I."/>
        </authorList>
    </citation>
    <scope>NUCLEOTIDE SEQUENCE</scope>
    <source>
        <strain evidence="2">Race5_Kim</strain>
    </source>
</reference>
<evidence type="ECO:0000313" key="2">
    <source>
        <dbReference type="EMBL" id="UJO21711.1"/>
    </source>
</evidence>
<dbReference type="AlphaFoldDB" id="A0A9Q8PFU2"/>
<dbReference type="EMBL" id="CP090171">
    <property type="protein sequence ID" value="UJO21711.1"/>
    <property type="molecule type" value="Genomic_DNA"/>
</dbReference>
<organism evidence="2 3">
    <name type="scientific">Passalora fulva</name>
    <name type="common">Tomato leaf mold</name>
    <name type="synonym">Cladosporium fulvum</name>
    <dbReference type="NCBI Taxonomy" id="5499"/>
    <lineage>
        <taxon>Eukaryota</taxon>
        <taxon>Fungi</taxon>
        <taxon>Dikarya</taxon>
        <taxon>Ascomycota</taxon>
        <taxon>Pezizomycotina</taxon>
        <taxon>Dothideomycetes</taxon>
        <taxon>Dothideomycetidae</taxon>
        <taxon>Mycosphaerellales</taxon>
        <taxon>Mycosphaerellaceae</taxon>
        <taxon>Fulvia</taxon>
    </lineage>
</organism>
<gene>
    <name evidence="2" type="ORF">CLAFUR5_09335</name>
</gene>
<feature type="region of interest" description="Disordered" evidence="1">
    <location>
        <begin position="121"/>
        <end position="191"/>
    </location>
</feature>
<dbReference type="Proteomes" id="UP000756132">
    <property type="component" value="Chromosome 9"/>
</dbReference>
<name>A0A9Q8PFU2_PASFU</name>
<dbReference type="KEGG" id="ffu:CLAFUR5_09335"/>